<keyword evidence="2" id="KW-0503">Monooxygenase</keyword>
<reference evidence="4" key="1">
    <citation type="journal article" date="2019" name="Int. J. Syst. Evol. Microbiol.">
        <title>The Global Catalogue of Microorganisms (GCM) 10K type strain sequencing project: providing services to taxonomists for standard genome sequencing and annotation.</title>
        <authorList>
            <consortium name="The Broad Institute Genomics Platform"/>
            <consortium name="The Broad Institute Genome Sequencing Center for Infectious Disease"/>
            <person name="Wu L."/>
            <person name="Ma J."/>
        </authorList>
    </citation>
    <scope>NUCLEOTIDE SEQUENCE [LARGE SCALE GENOMIC DNA]</scope>
    <source>
        <strain evidence="4">CGMCC 4.7357</strain>
    </source>
</reference>
<dbReference type="PRINTS" id="PR00359">
    <property type="entry name" value="BP450"/>
</dbReference>
<evidence type="ECO:0000313" key="3">
    <source>
        <dbReference type="EMBL" id="MFC4495100.1"/>
    </source>
</evidence>
<proteinExistence type="inferred from homology"/>
<dbReference type="Pfam" id="PF00067">
    <property type="entry name" value="p450"/>
    <property type="match status" value="1"/>
</dbReference>
<dbReference type="Gene3D" id="1.10.630.10">
    <property type="entry name" value="Cytochrome P450"/>
    <property type="match status" value="1"/>
</dbReference>
<dbReference type="InterPro" id="IPR017972">
    <property type="entry name" value="Cyt_P450_CS"/>
</dbReference>
<dbReference type="PANTHER" id="PTHR46696">
    <property type="entry name" value="P450, PUTATIVE (EUROFUNG)-RELATED"/>
    <property type="match status" value="1"/>
</dbReference>
<dbReference type="PROSITE" id="PS00086">
    <property type="entry name" value="CYTOCHROME_P450"/>
    <property type="match status" value="1"/>
</dbReference>
<comment type="caution">
    <text evidence="3">The sequence shown here is derived from an EMBL/GenBank/DDBJ whole genome shotgun (WGS) entry which is preliminary data.</text>
</comment>
<dbReference type="InterPro" id="IPR001128">
    <property type="entry name" value="Cyt_P450"/>
</dbReference>
<dbReference type="CDD" id="cd11029">
    <property type="entry name" value="CYP107-like"/>
    <property type="match status" value="1"/>
</dbReference>
<dbReference type="InterPro" id="IPR002397">
    <property type="entry name" value="Cyt_P450_B"/>
</dbReference>
<dbReference type="EMBL" id="JBHSFH010000006">
    <property type="protein sequence ID" value="MFC4495100.1"/>
    <property type="molecule type" value="Genomic_DNA"/>
</dbReference>
<evidence type="ECO:0000256" key="1">
    <source>
        <dbReference type="ARBA" id="ARBA00010617"/>
    </source>
</evidence>
<comment type="similarity">
    <text evidence="1 2">Belongs to the cytochrome P450 family.</text>
</comment>
<dbReference type="InterPro" id="IPR036396">
    <property type="entry name" value="Cyt_P450_sf"/>
</dbReference>
<organism evidence="3 4">
    <name type="scientific">Streptomyces ovatisporus</name>
    <dbReference type="NCBI Taxonomy" id="1128682"/>
    <lineage>
        <taxon>Bacteria</taxon>
        <taxon>Bacillati</taxon>
        <taxon>Actinomycetota</taxon>
        <taxon>Actinomycetes</taxon>
        <taxon>Kitasatosporales</taxon>
        <taxon>Streptomycetaceae</taxon>
        <taxon>Streptomyces</taxon>
    </lineage>
</organism>
<keyword evidence="2" id="KW-0479">Metal-binding</keyword>
<name>A0ABV9A5Q7_9ACTN</name>
<keyword evidence="2" id="KW-0408">Iron</keyword>
<dbReference type="RefSeq" id="WP_386447297.1">
    <property type="nucleotide sequence ID" value="NZ_JBHSFH010000006.1"/>
</dbReference>
<dbReference type="PANTHER" id="PTHR46696:SF1">
    <property type="entry name" value="CYTOCHROME P450 YJIB-RELATED"/>
    <property type="match status" value="1"/>
</dbReference>
<evidence type="ECO:0000313" key="4">
    <source>
        <dbReference type="Proteomes" id="UP001595997"/>
    </source>
</evidence>
<sequence>MADPEPFELSSTETEFKRNPYPLYAALRSRGPVHRVTIEGGRQAWLIVGYEQAQAALADPRLSKDFRNASPSLGMRSVATGRHMVNSDPPDHTRLRKAVGPAFSPARVQSLAPRIQAIADDLLDRLFAPPGDEADLVEAFAFPLAISVIGEILGVPEADHAEISRWSQAASRRQDATDAARRYLTALLENKKKHPGDDLLSALITASEKNEARLTTSELHATAFLLLLTGHETTVNLICNGVLALLLHPDQLEALRKDSGLTRNAVEEVLRYDGPAETSSYRFAAEPLRIAGTDIAAGDLVIVALGSADRDGERFPSPDRFDISRNTGGHLGFGRGIHHCLGAPLARLEGRIALRTLLERCPRLRLAVRPEELVWRAGYLIRGPRRLPVLFR</sequence>
<dbReference type="SUPFAM" id="SSF48264">
    <property type="entry name" value="Cytochrome P450"/>
    <property type="match status" value="1"/>
</dbReference>
<keyword evidence="2" id="KW-0560">Oxidoreductase</keyword>
<dbReference type="Proteomes" id="UP001595997">
    <property type="component" value="Unassembled WGS sequence"/>
</dbReference>
<keyword evidence="4" id="KW-1185">Reference proteome</keyword>
<keyword evidence="2" id="KW-0349">Heme</keyword>
<accession>A0ABV9A5Q7</accession>
<gene>
    <name evidence="3" type="ORF">ACFPA8_13265</name>
</gene>
<evidence type="ECO:0000256" key="2">
    <source>
        <dbReference type="RuleBase" id="RU000461"/>
    </source>
</evidence>
<protein>
    <submittedName>
        <fullName evidence="3">Cytochrome P450</fullName>
    </submittedName>
</protein>